<dbReference type="AlphaFoldDB" id="A0A498CXY1"/>
<organism evidence="19 20">
    <name type="scientific">Anaerotruncus massiliensis</name>
    <name type="common">ex Liu et al. 2021</name>
    <dbReference type="NCBI Taxonomy" id="2321404"/>
    <lineage>
        <taxon>Bacteria</taxon>
        <taxon>Bacillati</taxon>
        <taxon>Bacillota</taxon>
        <taxon>Clostridia</taxon>
        <taxon>Eubacteriales</taxon>
        <taxon>Oscillospiraceae</taxon>
        <taxon>Anaerotruncus</taxon>
    </lineage>
</organism>
<keyword evidence="4" id="KW-1003">Cell membrane</keyword>
<dbReference type="PANTHER" id="PTHR43185:SF1">
    <property type="entry name" value="FE(2+) TRANSPORTER FEOB"/>
    <property type="match status" value="1"/>
</dbReference>
<comment type="caution">
    <text evidence="19">The sequence shown here is derived from an EMBL/GenBank/DDBJ whole genome shotgun (WGS) entry which is preliminary data.</text>
</comment>
<feature type="transmembrane region" description="Helical" evidence="17">
    <location>
        <begin position="509"/>
        <end position="528"/>
    </location>
</feature>
<evidence type="ECO:0000256" key="9">
    <source>
        <dbReference type="ARBA" id="ARBA00023004"/>
    </source>
</evidence>
<evidence type="ECO:0000256" key="17">
    <source>
        <dbReference type="RuleBase" id="RU362098"/>
    </source>
</evidence>
<dbReference type="GO" id="GO:0005886">
    <property type="term" value="C:plasma membrane"/>
    <property type="evidence" value="ECO:0007669"/>
    <property type="project" value="UniProtKB-SubCell"/>
</dbReference>
<dbReference type="SUPFAM" id="SSF52540">
    <property type="entry name" value="P-loop containing nucleoside triphosphate hydrolases"/>
    <property type="match status" value="1"/>
</dbReference>
<evidence type="ECO:0000256" key="8">
    <source>
        <dbReference type="ARBA" id="ARBA00022989"/>
    </source>
</evidence>
<dbReference type="GO" id="GO:0005525">
    <property type="term" value="F:GTP binding"/>
    <property type="evidence" value="ECO:0007669"/>
    <property type="project" value="UniProtKB-KW"/>
</dbReference>
<dbReference type="NCBIfam" id="TIGR00437">
    <property type="entry name" value="feoB"/>
    <property type="match status" value="1"/>
</dbReference>
<evidence type="ECO:0000256" key="16">
    <source>
        <dbReference type="PIRSR" id="PIRSR603373-2"/>
    </source>
</evidence>
<feature type="binding site" evidence="16">
    <location>
        <position position="23"/>
    </location>
    <ligand>
        <name>Mg(2+)</name>
        <dbReference type="ChEBI" id="CHEBI:18420"/>
        <label>2</label>
    </ligand>
</feature>
<feature type="transmembrane region" description="Helical" evidence="17">
    <location>
        <begin position="602"/>
        <end position="625"/>
    </location>
</feature>
<evidence type="ECO:0000256" key="15">
    <source>
        <dbReference type="PIRSR" id="PIRSR603373-1"/>
    </source>
</evidence>
<feature type="binding site" evidence="15">
    <location>
        <begin position="33"/>
        <end position="37"/>
    </location>
    <ligand>
        <name>GTP</name>
        <dbReference type="ChEBI" id="CHEBI:37565"/>
        <label>1</label>
    </ligand>
</feature>
<keyword evidence="20" id="KW-1185">Reference proteome</keyword>
<keyword evidence="8 17" id="KW-1133">Transmembrane helix</keyword>
<evidence type="ECO:0000256" key="13">
    <source>
        <dbReference type="ARBA" id="ARBA00031200"/>
    </source>
</evidence>
<keyword evidence="12 17" id="KW-0472">Membrane</keyword>
<evidence type="ECO:0000256" key="10">
    <source>
        <dbReference type="ARBA" id="ARBA00023065"/>
    </source>
</evidence>
<feature type="binding site" evidence="15">
    <location>
        <begin position="54"/>
        <end position="57"/>
    </location>
    <ligand>
        <name>GTP</name>
        <dbReference type="ChEBI" id="CHEBI:37565"/>
        <label>1</label>
    </ligand>
</feature>
<proteinExistence type="inferred from homology"/>
<comment type="function">
    <text evidence="1 17">Probable transporter of a GTP-driven Fe(2+) uptake system.</text>
</comment>
<keyword evidence="10" id="KW-0406">Ion transport</keyword>
<evidence type="ECO:0000256" key="6">
    <source>
        <dbReference type="ARBA" id="ARBA00022692"/>
    </source>
</evidence>
<reference evidence="19 20" key="1">
    <citation type="submission" date="2018-10" db="EMBL/GenBank/DDBJ databases">
        <title>Anaerotruncus faecis sp. nov., isolated from human feces.</title>
        <authorList>
            <person name="Wang Y.-J."/>
        </authorList>
    </citation>
    <scope>NUCLEOTIDE SEQUENCE [LARGE SCALE GENOMIC DNA]</scope>
    <source>
        <strain evidence="19 20">22A2-44</strain>
    </source>
</reference>
<dbReference type="InterPro" id="IPR003373">
    <property type="entry name" value="Fe2_transport_prot-B"/>
</dbReference>
<evidence type="ECO:0000256" key="3">
    <source>
        <dbReference type="ARBA" id="ARBA00022448"/>
    </source>
</evidence>
<feature type="transmembrane region" description="Helical" evidence="17">
    <location>
        <begin position="385"/>
        <end position="408"/>
    </location>
</feature>
<dbReference type="CDD" id="cd01879">
    <property type="entry name" value="FeoB"/>
    <property type="match status" value="1"/>
</dbReference>
<feature type="transmembrane region" description="Helical" evidence="17">
    <location>
        <begin position="637"/>
        <end position="659"/>
    </location>
</feature>
<comment type="subcellular location">
    <subcellularLocation>
        <location evidence="2 17">Cell membrane</location>
        <topology evidence="2 17">Multi-pass membrane protein</topology>
    </subcellularLocation>
</comment>
<evidence type="ECO:0000256" key="12">
    <source>
        <dbReference type="ARBA" id="ARBA00023136"/>
    </source>
</evidence>
<dbReference type="InterPro" id="IPR027417">
    <property type="entry name" value="P-loop_NTPase"/>
</dbReference>
<feature type="transmembrane region" description="Helical" evidence="17">
    <location>
        <begin position="311"/>
        <end position="329"/>
    </location>
</feature>
<evidence type="ECO:0000256" key="1">
    <source>
        <dbReference type="ARBA" id="ARBA00003926"/>
    </source>
</evidence>
<evidence type="ECO:0000256" key="14">
    <source>
        <dbReference type="NCBIfam" id="TIGR00437"/>
    </source>
</evidence>
<dbReference type="GO" id="GO:0046872">
    <property type="term" value="F:metal ion binding"/>
    <property type="evidence" value="ECO:0007669"/>
    <property type="project" value="UniProtKB-KW"/>
</dbReference>
<dbReference type="PRINTS" id="PR00326">
    <property type="entry name" value="GTP1OBG"/>
</dbReference>
<keyword evidence="5 17" id="KW-0410">Iron transport</keyword>
<dbReference type="PANTHER" id="PTHR43185">
    <property type="entry name" value="FERROUS IRON TRANSPORT PROTEIN B"/>
    <property type="match status" value="1"/>
</dbReference>
<keyword evidence="6 17" id="KW-0812">Transmembrane</keyword>
<dbReference type="Pfam" id="PF07670">
    <property type="entry name" value="Gate"/>
    <property type="match status" value="2"/>
</dbReference>
<dbReference type="Proteomes" id="UP000276301">
    <property type="component" value="Unassembled WGS sequence"/>
</dbReference>
<evidence type="ECO:0000313" key="20">
    <source>
        <dbReference type="Proteomes" id="UP000276301"/>
    </source>
</evidence>
<name>A0A498CXY1_9FIRM</name>
<sequence length="669" mass="70860">MRTVALAGNPNCGKTTLFNRLTGQSQHVGNWAGVTVERREGRIEAAGERAVLVDLPGIYSLAAYTLEERVAREFLLGGQADAAVNILDGTSLERGLYLTLQLCELGTPMAVAVGMMDEVRAAGGGVDAARMEKLLGVPVVPVAARKGERVEELAAAALGRARVPPPPRYGEPLDGAIAEAARAVEGAVREPGRLRFYAAGLLEDPDAFKDRLRLTARQRWELRRIRASLERETGEDAASLIAGARYRLIERILREAVKTPPRPAGGTLTDRIDGAVLHRKLAFPIFLAAMAGMFGVCFGGPGLALKGWMERLLAGLSAGLSGWLPALGVSPPVSDLLVGGVLGGVGSVLTFLPQVALIFLCLTLLEECGYLSRAAFLMDLPLRRLGLTGKSFIPMLMGFGCTTPAVMAARTLGGERDRRLTILLTPYLPCSARFPIYALFAGVFFPRRQGLAVAALYLAGIAAMAAVGWFLRKGPYRGREAPFLMEFPPYRAPSLRNVLRNTGEKCGDFLRKAGTLIFAMSVLIWLLQHVDGGLRFTADPAASLFAQAGGALAPLFSPLGFGFREAAVALLAGLVSKEAVVSTLGVSLAGEGPLAGALAARFSPLSAAAFLVFCALYAPCVSALATMRRELHSTWRALAAALLQTAVAYAAALAVFQLGTLAQNLVGLL</sequence>
<evidence type="ECO:0000313" key="19">
    <source>
        <dbReference type="EMBL" id="RLL10316.1"/>
    </source>
</evidence>
<evidence type="ECO:0000259" key="18">
    <source>
        <dbReference type="PROSITE" id="PS51711"/>
    </source>
</evidence>
<dbReference type="InterPro" id="IPR006073">
    <property type="entry name" value="GTP-bd"/>
</dbReference>
<dbReference type="InterPro" id="IPR030389">
    <property type="entry name" value="G_FEOB_dom"/>
</dbReference>
<feature type="transmembrane region" description="Helical" evidence="17">
    <location>
        <begin position="336"/>
        <end position="365"/>
    </location>
</feature>
<dbReference type="Pfam" id="PF07664">
    <property type="entry name" value="FeoB_C"/>
    <property type="match status" value="1"/>
</dbReference>
<dbReference type="InterPro" id="IPR011642">
    <property type="entry name" value="Gate_dom"/>
</dbReference>
<accession>A0A498CXY1</accession>
<dbReference type="RefSeq" id="WP_121586981.1">
    <property type="nucleotide sequence ID" value="NZ_RCHT01000014.1"/>
</dbReference>
<feature type="binding site" evidence="15">
    <location>
        <begin position="8"/>
        <end position="15"/>
    </location>
    <ligand>
        <name>GTP</name>
        <dbReference type="ChEBI" id="CHEBI:37565"/>
        <label>1</label>
    </ligand>
</feature>
<feature type="transmembrane region" description="Helical" evidence="17">
    <location>
        <begin position="281"/>
        <end position="305"/>
    </location>
</feature>
<dbReference type="InterPro" id="IPR041069">
    <property type="entry name" value="FeoB_Cyto"/>
</dbReference>
<dbReference type="PROSITE" id="PS51711">
    <property type="entry name" value="G_FEOB"/>
    <property type="match status" value="1"/>
</dbReference>
<feature type="domain" description="FeoB-type G" evidence="18">
    <location>
        <begin position="1"/>
        <end position="163"/>
    </location>
</feature>
<feature type="transmembrane region" description="Helical" evidence="17">
    <location>
        <begin position="568"/>
        <end position="590"/>
    </location>
</feature>
<keyword evidence="7 15" id="KW-0547">Nucleotide-binding</keyword>
<evidence type="ECO:0000256" key="7">
    <source>
        <dbReference type="ARBA" id="ARBA00022741"/>
    </source>
</evidence>
<dbReference type="InterPro" id="IPR050860">
    <property type="entry name" value="FeoB_GTPase"/>
</dbReference>
<feature type="transmembrane region" description="Helical" evidence="17">
    <location>
        <begin position="540"/>
        <end position="561"/>
    </location>
</feature>
<dbReference type="GO" id="GO:0015093">
    <property type="term" value="F:ferrous iron transmembrane transporter activity"/>
    <property type="evidence" value="ECO:0007669"/>
    <property type="project" value="UniProtKB-UniRule"/>
</dbReference>
<dbReference type="Gene3D" id="3.40.50.300">
    <property type="entry name" value="P-loop containing nucleotide triphosphate hydrolases"/>
    <property type="match status" value="1"/>
</dbReference>
<keyword evidence="9 17" id="KW-0408">Iron</keyword>
<keyword evidence="11 15" id="KW-0342">GTP-binding</keyword>
<evidence type="ECO:0000256" key="4">
    <source>
        <dbReference type="ARBA" id="ARBA00022475"/>
    </source>
</evidence>
<feature type="transmembrane region" description="Helical" evidence="17">
    <location>
        <begin position="451"/>
        <end position="471"/>
    </location>
</feature>
<feature type="binding site" evidence="16">
    <location>
        <position position="19"/>
    </location>
    <ligand>
        <name>Mg(2+)</name>
        <dbReference type="ChEBI" id="CHEBI:18420"/>
        <label>2</label>
    </ligand>
</feature>
<dbReference type="InterPro" id="IPR011640">
    <property type="entry name" value="Fe2_transport_prot_B_C"/>
</dbReference>
<dbReference type="Gene3D" id="1.10.287.1770">
    <property type="match status" value="1"/>
</dbReference>
<evidence type="ECO:0000256" key="2">
    <source>
        <dbReference type="ARBA" id="ARBA00004651"/>
    </source>
</evidence>
<dbReference type="Pfam" id="PF17910">
    <property type="entry name" value="FeoB_Cyto"/>
    <property type="match status" value="1"/>
</dbReference>
<keyword evidence="16" id="KW-0460">Magnesium</keyword>
<dbReference type="EMBL" id="RCHT01000014">
    <property type="protein sequence ID" value="RLL10316.1"/>
    <property type="molecule type" value="Genomic_DNA"/>
</dbReference>
<feature type="binding site" evidence="16">
    <location>
        <position position="22"/>
    </location>
    <ligand>
        <name>Mg(2+)</name>
        <dbReference type="ChEBI" id="CHEBI:18420"/>
        <label>1</label>
    </ligand>
</feature>
<comment type="similarity">
    <text evidence="17">Belongs to the TRAFAC class TrmE-Era-EngA-EngB-Septin-like GTPase superfamily. FeoB GTPase (TC 9.A.8) family.</text>
</comment>
<keyword evidence="16" id="KW-0479">Metal-binding</keyword>
<evidence type="ECO:0000256" key="5">
    <source>
        <dbReference type="ARBA" id="ARBA00022496"/>
    </source>
</evidence>
<protein>
    <recommendedName>
        <fullName evidence="13 14">Ferrous iron transport protein B</fullName>
    </recommendedName>
</protein>
<evidence type="ECO:0000256" key="11">
    <source>
        <dbReference type="ARBA" id="ARBA00023134"/>
    </source>
</evidence>
<dbReference type="Pfam" id="PF02421">
    <property type="entry name" value="FeoB_N"/>
    <property type="match status" value="1"/>
</dbReference>
<gene>
    <name evidence="19" type="primary">feoB</name>
    <name evidence="19" type="ORF">D4A47_08645</name>
</gene>
<keyword evidence="3 17" id="KW-0813">Transport</keyword>